<sequence length="557" mass="61019">MDIESRAISGKGRREGMVAIRWRCAAVGMVCAMVVMVQGKITGKGAVKQQLFDEAYRPEDSRHFEVSASSTFKPDTSRQFDLAYADGTELKGFNAHDIVQLGNFHGLAPFGVITDCNSPDFNGVDGILGFGLPKPGFEGRQLPRPILWALTDKGVQDSNAQALTRKFSFFSTDSAAELQLGGYDPSTCTDVMLYTPSLSSTDFIVGVTSLKYGHPSQSDHVELLKFKDPTGEEYLPAIMDSGTSCLVMPGDKMNGKLQNSPFDDFTELWDEGTSFWITIGGHTFEIPYHSWFLAETNQTCVQPSPDGMQGLLIGDVFFREYMVEFDMQDEARPIIGIAKLNKAYSPVGQNELGYYKLDQAPRAKLQLLKGEETMFSAEHSKKLDEVDQVPIFNKKGTQYFMDLAIGTPKQPFTVIFDTGSAVFGVFTVKAKLPSEIQQQLASSSSFKIRVDSMNTLMQWDQIHGKAVRDVELGQEGQAVSLAVAGSSLSGQSKFSTVSGMSFAGGLLILALIANIMIGLAYLSRRRRGKATSTYTEMLYSSNQYGSVPIAISTPQPV</sequence>
<dbReference type="GO" id="GO:0004190">
    <property type="term" value="F:aspartic-type endopeptidase activity"/>
    <property type="evidence" value="ECO:0007669"/>
    <property type="project" value="InterPro"/>
</dbReference>
<feature type="transmembrane region" description="Helical" evidence="2">
    <location>
        <begin position="20"/>
        <end position="39"/>
    </location>
</feature>
<evidence type="ECO:0000259" key="3">
    <source>
        <dbReference type="PROSITE" id="PS51767"/>
    </source>
</evidence>
<evidence type="ECO:0000313" key="6">
    <source>
        <dbReference type="Proteomes" id="UP000011087"/>
    </source>
</evidence>
<dbReference type="InterPro" id="IPR033121">
    <property type="entry name" value="PEPTIDASE_A1"/>
</dbReference>
<feature type="domain" description="Peptidase A1" evidence="3">
    <location>
        <begin position="1"/>
        <end position="338"/>
    </location>
</feature>
<dbReference type="CDD" id="cd05471">
    <property type="entry name" value="pepsin_like"/>
    <property type="match status" value="1"/>
</dbReference>
<evidence type="ECO:0000313" key="4">
    <source>
        <dbReference type="EMBL" id="EKX51659.1"/>
    </source>
</evidence>
<organism evidence="4">
    <name type="scientific">Guillardia theta (strain CCMP2712)</name>
    <name type="common">Cryptophyte</name>
    <dbReference type="NCBI Taxonomy" id="905079"/>
    <lineage>
        <taxon>Eukaryota</taxon>
        <taxon>Cryptophyceae</taxon>
        <taxon>Pyrenomonadales</taxon>
        <taxon>Geminigeraceae</taxon>
        <taxon>Guillardia</taxon>
    </lineage>
</organism>
<keyword evidence="2" id="KW-1133">Transmembrane helix</keyword>
<dbReference type="InterPro" id="IPR021109">
    <property type="entry name" value="Peptidase_aspartic_dom_sf"/>
</dbReference>
<dbReference type="STRING" id="905079.L1JTL4"/>
<name>L1JTL4_GUITC</name>
<protein>
    <recommendedName>
        <fullName evidence="3">Peptidase A1 domain-containing protein</fullName>
    </recommendedName>
</protein>
<feature type="domain" description="Peptidase A1" evidence="3">
    <location>
        <begin position="399"/>
        <end position="557"/>
    </location>
</feature>
<dbReference type="PANTHER" id="PTHR47966:SF51">
    <property type="entry name" value="BETA-SITE APP-CLEAVING ENZYME, ISOFORM A-RELATED"/>
    <property type="match status" value="1"/>
</dbReference>
<comment type="similarity">
    <text evidence="1">Belongs to the peptidase A1 family.</text>
</comment>
<gene>
    <name evidence="4" type="ORF">GUITHDRAFT_102922</name>
</gene>
<dbReference type="EMBL" id="JH992975">
    <property type="protein sequence ID" value="EKX51659.1"/>
    <property type="molecule type" value="Genomic_DNA"/>
</dbReference>
<reference evidence="6" key="2">
    <citation type="submission" date="2012-11" db="EMBL/GenBank/DDBJ databases">
        <authorList>
            <person name="Kuo A."/>
            <person name="Curtis B.A."/>
            <person name="Tanifuji G."/>
            <person name="Burki F."/>
            <person name="Gruber A."/>
            <person name="Irimia M."/>
            <person name="Maruyama S."/>
            <person name="Arias M.C."/>
            <person name="Ball S.G."/>
            <person name="Gile G.H."/>
            <person name="Hirakawa Y."/>
            <person name="Hopkins J.F."/>
            <person name="Rensing S.A."/>
            <person name="Schmutz J."/>
            <person name="Symeonidi A."/>
            <person name="Elias M."/>
            <person name="Eveleigh R.J."/>
            <person name="Herman E.K."/>
            <person name="Klute M.J."/>
            <person name="Nakayama T."/>
            <person name="Obornik M."/>
            <person name="Reyes-Prieto A."/>
            <person name="Armbrust E.V."/>
            <person name="Aves S.J."/>
            <person name="Beiko R.G."/>
            <person name="Coutinho P."/>
            <person name="Dacks J.B."/>
            <person name="Durnford D.G."/>
            <person name="Fast N.M."/>
            <person name="Green B.R."/>
            <person name="Grisdale C."/>
            <person name="Hempe F."/>
            <person name="Henrissat B."/>
            <person name="Hoppner M.P."/>
            <person name="Ishida K.-I."/>
            <person name="Kim E."/>
            <person name="Koreny L."/>
            <person name="Kroth P.G."/>
            <person name="Liu Y."/>
            <person name="Malik S.-B."/>
            <person name="Maier U.G."/>
            <person name="McRose D."/>
            <person name="Mock T."/>
            <person name="Neilson J.A."/>
            <person name="Onodera N.T."/>
            <person name="Poole A.M."/>
            <person name="Pritham E.J."/>
            <person name="Richards T.A."/>
            <person name="Rocap G."/>
            <person name="Roy S.W."/>
            <person name="Sarai C."/>
            <person name="Schaack S."/>
            <person name="Shirato S."/>
            <person name="Slamovits C.H."/>
            <person name="Spencer D.F."/>
            <person name="Suzuki S."/>
            <person name="Worden A.Z."/>
            <person name="Zauner S."/>
            <person name="Barry K."/>
            <person name="Bell C."/>
            <person name="Bharti A.K."/>
            <person name="Crow J.A."/>
            <person name="Grimwood J."/>
            <person name="Kramer R."/>
            <person name="Lindquist E."/>
            <person name="Lucas S."/>
            <person name="Salamov A."/>
            <person name="McFadden G.I."/>
            <person name="Lane C.E."/>
            <person name="Keeling P.J."/>
            <person name="Gray M.W."/>
            <person name="Grigoriev I.V."/>
            <person name="Archibald J.M."/>
        </authorList>
    </citation>
    <scope>NUCLEOTIDE SEQUENCE</scope>
    <source>
        <strain evidence="6">CCMP2712</strain>
    </source>
</reference>
<accession>L1JTL4</accession>
<dbReference type="Gene3D" id="2.40.70.10">
    <property type="entry name" value="Acid Proteases"/>
    <property type="match status" value="3"/>
</dbReference>
<dbReference type="RefSeq" id="XP_005838639.1">
    <property type="nucleotide sequence ID" value="XM_005838582.1"/>
</dbReference>
<evidence type="ECO:0000256" key="1">
    <source>
        <dbReference type="ARBA" id="ARBA00007447"/>
    </source>
</evidence>
<dbReference type="Proteomes" id="UP000011087">
    <property type="component" value="Unassembled WGS sequence"/>
</dbReference>
<feature type="transmembrane region" description="Helical" evidence="2">
    <location>
        <begin position="502"/>
        <end position="522"/>
    </location>
</feature>
<dbReference type="PaxDb" id="55529-EKX51659"/>
<keyword evidence="6" id="KW-1185">Reference proteome</keyword>
<dbReference type="SUPFAM" id="SSF50630">
    <property type="entry name" value="Acid proteases"/>
    <property type="match status" value="2"/>
</dbReference>
<dbReference type="Pfam" id="PF00026">
    <property type="entry name" value="Asp"/>
    <property type="match status" value="2"/>
</dbReference>
<dbReference type="PANTHER" id="PTHR47966">
    <property type="entry name" value="BETA-SITE APP-CLEAVING ENZYME, ISOFORM A-RELATED"/>
    <property type="match status" value="1"/>
</dbReference>
<keyword evidence="2" id="KW-0472">Membrane</keyword>
<keyword evidence="2" id="KW-0812">Transmembrane</keyword>
<reference evidence="5" key="3">
    <citation type="submission" date="2015-06" db="UniProtKB">
        <authorList>
            <consortium name="EnsemblProtists"/>
        </authorList>
    </citation>
    <scope>IDENTIFICATION</scope>
</reference>
<dbReference type="OrthoDB" id="771136at2759"/>
<dbReference type="AlphaFoldDB" id="L1JTL4"/>
<dbReference type="KEGG" id="gtt:GUITHDRAFT_102922"/>
<dbReference type="InterPro" id="IPR034164">
    <property type="entry name" value="Pepsin-like_dom"/>
</dbReference>
<dbReference type="GO" id="GO:0006508">
    <property type="term" value="P:proteolysis"/>
    <property type="evidence" value="ECO:0007669"/>
    <property type="project" value="InterPro"/>
</dbReference>
<dbReference type="GeneID" id="17308343"/>
<proteinExistence type="inferred from homology"/>
<evidence type="ECO:0000313" key="5">
    <source>
        <dbReference type="EnsemblProtists" id="EKX51659"/>
    </source>
</evidence>
<dbReference type="PRINTS" id="PR00792">
    <property type="entry name" value="PEPSIN"/>
</dbReference>
<reference evidence="4 6" key="1">
    <citation type="journal article" date="2012" name="Nature">
        <title>Algal genomes reveal evolutionary mosaicism and the fate of nucleomorphs.</title>
        <authorList>
            <consortium name="DOE Joint Genome Institute"/>
            <person name="Curtis B.A."/>
            <person name="Tanifuji G."/>
            <person name="Burki F."/>
            <person name="Gruber A."/>
            <person name="Irimia M."/>
            <person name="Maruyama S."/>
            <person name="Arias M.C."/>
            <person name="Ball S.G."/>
            <person name="Gile G.H."/>
            <person name="Hirakawa Y."/>
            <person name="Hopkins J.F."/>
            <person name="Kuo A."/>
            <person name="Rensing S.A."/>
            <person name="Schmutz J."/>
            <person name="Symeonidi A."/>
            <person name="Elias M."/>
            <person name="Eveleigh R.J."/>
            <person name="Herman E.K."/>
            <person name="Klute M.J."/>
            <person name="Nakayama T."/>
            <person name="Obornik M."/>
            <person name="Reyes-Prieto A."/>
            <person name="Armbrust E.V."/>
            <person name="Aves S.J."/>
            <person name="Beiko R.G."/>
            <person name="Coutinho P."/>
            <person name="Dacks J.B."/>
            <person name="Durnford D.G."/>
            <person name="Fast N.M."/>
            <person name="Green B.R."/>
            <person name="Grisdale C.J."/>
            <person name="Hempel F."/>
            <person name="Henrissat B."/>
            <person name="Hoppner M.P."/>
            <person name="Ishida K."/>
            <person name="Kim E."/>
            <person name="Koreny L."/>
            <person name="Kroth P.G."/>
            <person name="Liu Y."/>
            <person name="Malik S.B."/>
            <person name="Maier U.G."/>
            <person name="McRose D."/>
            <person name="Mock T."/>
            <person name="Neilson J.A."/>
            <person name="Onodera N.T."/>
            <person name="Poole A.M."/>
            <person name="Pritham E.J."/>
            <person name="Richards T.A."/>
            <person name="Rocap G."/>
            <person name="Roy S.W."/>
            <person name="Sarai C."/>
            <person name="Schaack S."/>
            <person name="Shirato S."/>
            <person name="Slamovits C.H."/>
            <person name="Spencer D.F."/>
            <person name="Suzuki S."/>
            <person name="Worden A.Z."/>
            <person name="Zauner S."/>
            <person name="Barry K."/>
            <person name="Bell C."/>
            <person name="Bharti A.K."/>
            <person name="Crow J.A."/>
            <person name="Grimwood J."/>
            <person name="Kramer R."/>
            <person name="Lindquist E."/>
            <person name="Lucas S."/>
            <person name="Salamov A."/>
            <person name="McFadden G.I."/>
            <person name="Lane C.E."/>
            <person name="Keeling P.J."/>
            <person name="Gray M.W."/>
            <person name="Grigoriev I.V."/>
            <person name="Archibald J.M."/>
        </authorList>
    </citation>
    <scope>NUCLEOTIDE SEQUENCE</scope>
    <source>
        <strain evidence="4 6">CCMP2712</strain>
    </source>
</reference>
<dbReference type="PROSITE" id="PS51767">
    <property type="entry name" value="PEPTIDASE_A1"/>
    <property type="match status" value="2"/>
</dbReference>
<dbReference type="InterPro" id="IPR001461">
    <property type="entry name" value="Aspartic_peptidase_A1"/>
</dbReference>
<dbReference type="HOGENOM" id="CLU_474471_0_0_1"/>
<evidence type="ECO:0000256" key="2">
    <source>
        <dbReference type="SAM" id="Phobius"/>
    </source>
</evidence>
<dbReference type="EnsemblProtists" id="EKX51659">
    <property type="protein sequence ID" value="EKX51659"/>
    <property type="gene ID" value="GUITHDRAFT_102922"/>
</dbReference>